<dbReference type="EMBL" id="CAJVPJ010000758">
    <property type="protein sequence ID" value="CAG8554441.1"/>
    <property type="molecule type" value="Genomic_DNA"/>
</dbReference>
<comment type="caution">
    <text evidence="2">The sequence shown here is derived from an EMBL/GenBank/DDBJ whole genome shotgun (WGS) entry which is preliminary data.</text>
</comment>
<evidence type="ECO:0000256" key="1">
    <source>
        <dbReference type="SAM" id="MobiDB-lite"/>
    </source>
</evidence>
<dbReference type="AlphaFoldDB" id="A0A9N9B3M3"/>
<dbReference type="Proteomes" id="UP000789572">
    <property type="component" value="Unassembled WGS sequence"/>
</dbReference>
<evidence type="ECO:0000313" key="3">
    <source>
        <dbReference type="Proteomes" id="UP000789572"/>
    </source>
</evidence>
<protein>
    <submittedName>
        <fullName evidence="2">3973_t:CDS:1</fullName>
    </submittedName>
</protein>
<feature type="region of interest" description="Disordered" evidence="1">
    <location>
        <begin position="1"/>
        <end position="49"/>
    </location>
</feature>
<sequence length="49" mass="5886">MERRGHFREYRILQRKHNGNRRSLEQMSENGELDEETDDNSKETPIVSP</sequence>
<organism evidence="2 3">
    <name type="scientific">Paraglomus occultum</name>
    <dbReference type="NCBI Taxonomy" id="144539"/>
    <lineage>
        <taxon>Eukaryota</taxon>
        <taxon>Fungi</taxon>
        <taxon>Fungi incertae sedis</taxon>
        <taxon>Mucoromycota</taxon>
        <taxon>Glomeromycotina</taxon>
        <taxon>Glomeromycetes</taxon>
        <taxon>Paraglomerales</taxon>
        <taxon>Paraglomeraceae</taxon>
        <taxon>Paraglomus</taxon>
    </lineage>
</organism>
<name>A0A9N9B3M3_9GLOM</name>
<reference evidence="2" key="1">
    <citation type="submission" date="2021-06" db="EMBL/GenBank/DDBJ databases">
        <authorList>
            <person name="Kallberg Y."/>
            <person name="Tangrot J."/>
            <person name="Rosling A."/>
        </authorList>
    </citation>
    <scope>NUCLEOTIDE SEQUENCE</scope>
    <source>
        <strain evidence="2">IA702</strain>
    </source>
</reference>
<keyword evidence="3" id="KW-1185">Reference proteome</keyword>
<gene>
    <name evidence="2" type="ORF">POCULU_LOCUS5189</name>
</gene>
<evidence type="ECO:0000313" key="2">
    <source>
        <dbReference type="EMBL" id="CAG8554441.1"/>
    </source>
</evidence>
<proteinExistence type="predicted"/>
<feature type="compositionally biased region" description="Basic and acidic residues" evidence="1">
    <location>
        <begin position="1"/>
        <end position="12"/>
    </location>
</feature>
<accession>A0A9N9B3M3</accession>